<evidence type="ECO:0000313" key="3">
    <source>
        <dbReference type="Proteomes" id="UP000091820"/>
    </source>
</evidence>
<dbReference type="Proteomes" id="UP000091820">
    <property type="component" value="Unassembled WGS sequence"/>
</dbReference>
<reference evidence="2" key="2">
    <citation type="submission" date="2020-05" db="UniProtKB">
        <authorList>
            <consortium name="EnsemblMetazoa"/>
        </authorList>
    </citation>
    <scope>IDENTIFICATION</scope>
    <source>
        <strain evidence="2">IAEA</strain>
    </source>
</reference>
<organism evidence="2 3">
    <name type="scientific">Glossina brevipalpis</name>
    <dbReference type="NCBI Taxonomy" id="37001"/>
    <lineage>
        <taxon>Eukaryota</taxon>
        <taxon>Metazoa</taxon>
        <taxon>Ecdysozoa</taxon>
        <taxon>Arthropoda</taxon>
        <taxon>Hexapoda</taxon>
        <taxon>Insecta</taxon>
        <taxon>Pterygota</taxon>
        <taxon>Neoptera</taxon>
        <taxon>Endopterygota</taxon>
        <taxon>Diptera</taxon>
        <taxon>Brachycera</taxon>
        <taxon>Muscomorpha</taxon>
        <taxon>Hippoboscoidea</taxon>
        <taxon>Glossinidae</taxon>
        <taxon>Glossina</taxon>
    </lineage>
</organism>
<keyword evidence="1" id="KW-1133">Transmembrane helix</keyword>
<keyword evidence="1" id="KW-0472">Membrane</keyword>
<feature type="transmembrane region" description="Helical" evidence="1">
    <location>
        <begin position="93"/>
        <end position="121"/>
    </location>
</feature>
<feature type="transmembrane region" description="Helical" evidence="1">
    <location>
        <begin position="6"/>
        <end position="23"/>
    </location>
</feature>
<name>A0A1A9WV41_9MUSC</name>
<dbReference type="Gene3D" id="1.20.1070.10">
    <property type="entry name" value="Rhodopsin 7-helix transmembrane proteins"/>
    <property type="match status" value="1"/>
</dbReference>
<dbReference type="EnsemblMetazoa" id="GBRI033604-RA">
    <property type="protein sequence ID" value="GBRI033604-PA"/>
    <property type="gene ID" value="GBRI033604"/>
</dbReference>
<protein>
    <recommendedName>
        <fullName evidence="4">G-protein coupled receptors family 1 profile domain-containing protein</fullName>
    </recommendedName>
</protein>
<evidence type="ECO:0000313" key="2">
    <source>
        <dbReference type="EnsemblMetazoa" id="GBRI033604-PA"/>
    </source>
</evidence>
<evidence type="ECO:0000256" key="1">
    <source>
        <dbReference type="SAM" id="Phobius"/>
    </source>
</evidence>
<feature type="transmembrane region" description="Helical" evidence="1">
    <location>
        <begin position="35"/>
        <end position="60"/>
    </location>
</feature>
<keyword evidence="1" id="KW-0812">Transmembrane</keyword>
<dbReference type="VEuPathDB" id="VectorBase:GBRI033604"/>
<keyword evidence="3" id="KW-1185">Reference proteome</keyword>
<reference evidence="3" key="1">
    <citation type="submission" date="2014-03" db="EMBL/GenBank/DDBJ databases">
        <authorList>
            <person name="Aksoy S."/>
            <person name="Warren W."/>
            <person name="Wilson R.K."/>
        </authorList>
    </citation>
    <scope>NUCLEOTIDE SEQUENCE [LARGE SCALE GENOMIC DNA]</scope>
    <source>
        <strain evidence="3">IAEA</strain>
    </source>
</reference>
<dbReference type="STRING" id="37001.A0A1A9WV41"/>
<proteinExistence type="predicted"/>
<sequence>MAFLYGLVVIYGVLGNASLILTLRSAHFVRLRNPLLLAVCSADFLVTGISAPITLLNIAMNQKTNSLTLVIFKIINFAQCVNSTSEYFKGDTLTAVSCATAAITFFMYVFGRWSLVVGFLLQDLRALFIKSVLVMENSDNLEHLGNRFPYK</sequence>
<evidence type="ECO:0008006" key="4">
    <source>
        <dbReference type="Google" id="ProtNLM"/>
    </source>
</evidence>
<accession>A0A1A9WV41</accession>
<dbReference type="AlphaFoldDB" id="A0A1A9WV41"/>